<proteinExistence type="inferred from homology"/>
<gene>
    <name evidence="5" type="ORF">HNP84_005072</name>
</gene>
<dbReference type="InterPro" id="IPR015797">
    <property type="entry name" value="NUDIX_hydrolase-like_dom_sf"/>
</dbReference>
<comment type="similarity">
    <text evidence="1 3">Belongs to the Nudix hydrolase family.</text>
</comment>
<dbReference type="PROSITE" id="PS51462">
    <property type="entry name" value="NUDIX"/>
    <property type="match status" value="1"/>
</dbReference>
<name>A0A840P9L7_9ACTN</name>
<feature type="domain" description="Nudix hydrolase" evidence="4">
    <location>
        <begin position="1"/>
        <end position="116"/>
    </location>
</feature>
<keyword evidence="6" id="KW-1185">Reference proteome</keyword>
<dbReference type="GO" id="GO:0016787">
    <property type="term" value="F:hydrolase activity"/>
    <property type="evidence" value="ECO:0007669"/>
    <property type="project" value="UniProtKB-KW"/>
</dbReference>
<dbReference type="PRINTS" id="PR00502">
    <property type="entry name" value="NUDIXFAMILY"/>
</dbReference>
<dbReference type="InterPro" id="IPR000086">
    <property type="entry name" value="NUDIX_hydrolase_dom"/>
</dbReference>
<keyword evidence="2 3" id="KW-0378">Hydrolase</keyword>
<sequence length="131" mass="14570">MTAAVFRPDGRVLAIKRADDGSWVPPGGVVELDETPEDAVIREVLEETHVRIEPEILTGVYKNMKLGVVSLTFRCHAISGEPEPSDEARESAWLTIEQARERMSEARLIRVLDALRSDGPFVRAHDGTHLL</sequence>
<evidence type="ECO:0000313" key="6">
    <source>
        <dbReference type="Proteomes" id="UP000578449"/>
    </source>
</evidence>
<evidence type="ECO:0000313" key="5">
    <source>
        <dbReference type="EMBL" id="MBB5135336.1"/>
    </source>
</evidence>
<dbReference type="Gene3D" id="3.90.79.10">
    <property type="entry name" value="Nucleoside Triphosphate Pyrophosphohydrolase"/>
    <property type="match status" value="1"/>
</dbReference>
<organism evidence="5 6">
    <name type="scientific">Thermocatellispora tengchongensis</name>
    <dbReference type="NCBI Taxonomy" id="1073253"/>
    <lineage>
        <taxon>Bacteria</taxon>
        <taxon>Bacillati</taxon>
        <taxon>Actinomycetota</taxon>
        <taxon>Actinomycetes</taxon>
        <taxon>Streptosporangiales</taxon>
        <taxon>Streptosporangiaceae</taxon>
        <taxon>Thermocatellispora</taxon>
    </lineage>
</organism>
<protein>
    <submittedName>
        <fullName evidence="5">ADP-ribose pyrophosphatase YjhB (NUDIX family)</fullName>
    </submittedName>
</protein>
<dbReference type="Pfam" id="PF00293">
    <property type="entry name" value="NUDIX"/>
    <property type="match status" value="1"/>
</dbReference>
<dbReference type="AlphaFoldDB" id="A0A840P9L7"/>
<dbReference type="InterPro" id="IPR020476">
    <property type="entry name" value="Nudix_hydrolase"/>
</dbReference>
<dbReference type="PROSITE" id="PS00893">
    <property type="entry name" value="NUDIX_BOX"/>
    <property type="match status" value="1"/>
</dbReference>
<dbReference type="PANTHER" id="PTHR43736">
    <property type="entry name" value="ADP-RIBOSE PYROPHOSPHATASE"/>
    <property type="match status" value="1"/>
</dbReference>
<comment type="caution">
    <text evidence="5">The sequence shown here is derived from an EMBL/GenBank/DDBJ whole genome shotgun (WGS) entry which is preliminary data.</text>
</comment>
<reference evidence="5 6" key="1">
    <citation type="submission" date="2020-08" db="EMBL/GenBank/DDBJ databases">
        <title>Genomic Encyclopedia of Type Strains, Phase IV (KMG-IV): sequencing the most valuable type-strain genomes for metagenomic binning, comparative biology and taxonomic classification.</title>
        <authorList>
            <person name="Goeker M."/>
        </authorList>
    </citation>
    <scope>NUCLEOTIDE SEQUENCE [LARGE SCALE GENOMIC DNA]</scope>
    <source>
        <strain evidence="5 6">DSM 45615</strain>
    </source>
</reference>
<dbReference type="PANTHER" id="PTHR43736:SF1">
    <property type="entry name" value="DIHYDRONEOPTERIN TRIPHOSPHATE DIPHOSPHATASE"/>
    <property type="match status" value="1"/>
</dbReference>
<evidence type="ECO:0000256" key="2">
    <source>
        <dbReference type="ARBA" id="ARBA00022801"/>
    </source>
</evidence>
<dbReference type="RefSeq" id="WP_345598684.1">
    <property type="nucleotide sequence ID" value="NZ_BAABIX010000015.1"/>
</dbReference>
<evidence type="ECO:0000256" key="1">
    <source>
        <dbReference type="ARBA" id="ARBA00005582"/>
    </source>
</evidence>
<evidence type="ECO:0000259" key="4">
    <source>
        <dbReference type="PROSITE" id="PS51462"/>
    </source>
</evidence>
<dbReference type="SUPFAM" id="SSF55811">
    <property type="entry name" value="Nudix"/>
    <property type="match status" value="1"/>
</dbReference>
<dbReference type="EMBL" id="JACHGN010000010">
    <property type="protein sequence ID" value="MBB5135336.1"/>
    <property type="molecule type" value="Genomic_DNA"/>
</dbReference>
<accession>A0A840P9L7</accession>
<dbReference type="InterPro" id="IPR020084">
    <property type="entry name" value="NUDIX_hydrolase_CS"/>
</dbReference>
<evidence type="ECO:0000256" key="3">
    <source>
        <dbReference type="RuleBase" id="RU003476"/>
    </source>
</evidence>
<dbReference type="Proteomes" id="UP000578449">
    <property type="component" value="Unassembled WGS sequence"/>
</dbReference>